<evidence type="ECO:0000313" key="2">
    <source>
        <dbReference type="Proteomes" id="UP000195985"/>
    </source>
</evidence>
<organism evidence="1 2">
    <name type="scientific">Trichococcus pasteurii</name>
    <dbReference type="NCBI Taxonomy" id="43064"/>
    <lineage>
        <taxon>Bacteria</taxon>
        <taxon>Bacillati</taxon>
        <taxon>Bacillota</taxon>
        <taxon>Bacilli</taxon>
        <taxon>Lactobacillales</taxon>
        <taxon>Carnobacteriaceae</taxon>
        <taxon>Trichococcus</taxon>
    </lineage>
</organism>
<dbReference type="Proteomes" id="UP000195985">
    <property type="component" value="Unassembled WGS sequence"/>
</dbReference>
<dbReference type="SUPFAM" id="SSF158682">
    <property type="entry name" value="TerB-like"/>
    <property type="match status" value="1"/>
</dbReference>
<dbReference type="EMBL" id="FWEY01000002">
    <property type="protein sequence ID" value="SLM51030.1"/>
    <property type="molecule type" value="Genomic_DNA"/>
</dbReference>
<evidence type="ECO:0008006" key="3">
    <source>
        <dbReference type="Google" id="ProtNLM"/>
    </source>
</evidence>
<dbReference type="RefSeq" id="WP_086941912.1">
    <property type="nucleotide sequence ID" value="NZ_FONM01000022.1"/>
</dbReference>
<dbReference type="InterPro" id="IPR029024">
    <property type="entry name" value="TerB-like"/>
</dbReference>
<protein>
    <recommendedName>
        <fullName evidence="3">Co-chaperone DjlA N-terminal domain-containing protein</fullName>
    </recommendedName>
</protein>
<sequence>MEINEILISEEARRSFLIGLVFLSKADGNIDESEKYFFQNAASSLALSDESTLDLNACWEKKEMPDLSFPDRTSKIFFLREAIQLSYVSGGFSENERIFIQETAIHLGISPSILTAIEEWVIAGMVWKNNGDDLLEMEG</sequence>
<proteinExistence type="predicted"/>
<dbReference type="Gene3D" id="1.10.3680.10">
    <property type="entry name" value="TerB-like"/>
    <property type="match status" value="1"/>
</dbReference>
<accession>A0A1W1IDG4</accession>
<evidence type="ECO:0000313" key="1">
    <source>
        <dbReference type="EMBL" id="SLM51030.1"/>
    </source>
</evidence>
<dbReference type="CDD" id="cd07177">
    <property type="entry name" value="terB_like"/>
    <property type="match status" value="1"/>
</dbReference>
<name>A0A1W1IDG4_9LACT</name>
<dbReference type="AlphaFoldDB" id="A0A1W1IDG4"/>
<gene>
    <name evidence="1" type="ORF">TPAS_705</name>
</gene>
<reference evidence="2" key="1">
    <citation type="submission" date="2016-04" db="EMBL/GenBank/DDBJ databases">
        <authorList>
            <person name="Strepis N."/>
        </authorList>
    </citation>
    <scope>NUCLEOTIDE SEQUENCE [LARGE SCALE GENOMIC DNA]</scope>
</reference>
<dbReference type="STRING" id="43064.SAMN04488086_1223"/>
<keyword evidence="2" id="KW-1185">Reference proteome</keyword>
<dbReference type="OrthoDB" id="2466919at2"/>